<dbReference type="CDD" id="cd22231">
    <property type="entry name" value="RHH_NikR_HicB-like"/>
    <property type="match status" value="1"/>
</dbReference>
<feature type="compositionally biased region" description="Basic and acidic residues" evidence="1">
    <location>
        <begin position="77"/>
        <end position="90"/>
    </location>
</feature>
<dbReference type="RefSeq" id="WP_406694254.1">
    <property type="nucleotide sequence ID" value="NZ_CP155447.1"/>
</dbReference>
<evidence type="ECO:0000313" key="2">
    <source>
        <dbReference type="EMBL" id="XBH01515.1"/>
    </source>
</evidence>
<accession>A0AAU7C8R5</accession>
<proteinExistence type="predicted"/>
<organism evidence="2">
    <name type="scientific">Singulisphaera sp. Ch08</name>
    <dbReference type="NCBI Taxonomy" id="3120278"/>
    <lineage>
        <taxon>Bacteria</taxon>
        <taxon>Pseudomonadati</taxon>
        <taxon>Planctomycetota</taxon>
        <taxon>Planctomycetia</taxon>
        <taxon>Isosphaerales</taxon>
        <taxon>Isosphaeraceae</taxon>
        <taxon>Singulisphaera</taxon>
    </lineage>
</organism>
<feature type="region of interest" description="Disordered" evidence="1">
    <location>
        <begin position="77"/>
        <end position="101"/>
    </location>
</feature>
<protein>
    <submittedName>
        <fullName evidence="2">Ribbon-helix-helix domain-containing protein</fullName>
    </submittedName>
</protein>
<reference evidence="2" key="1">
    <citation type="submission" date="2024-05" db="EMBL/GenBank/DDBJ databases">
        <title>Planctomycetes of the genus Singulisphaera possess chitinolytic capabilities.</title>
        <authorList>
            <person name="Ivanova A."/>
        </authorList>
    </citation>
    <scope>NUCLEOTIDE SEQUENCE</scope>
    <source>
        <strain evidence="2">Ch08T</strain>
    </source>
</reference>
<name>A0AAU7C8R5_9BACT</name>
<evidence type="ECO:0000256" key="1">
    <source>
        <dbReference type="SAM" id="MobiDB-lite"/>
    </source>
</evidence>
<sequence>MTIRLPGDLERSILEEVHSGHFASVDDAMAEAVRLLLRQRDQSRVRPETAGTGEQVHKPIWQEIAEIAATVPNEEWDKLPADGAEQHDHYIYGTPKRPTAQ</sequence>
<dbReference type="EMBL" id="CP155447">
    <property type="protein sequence ID" value="XBH01515.1"/>
    <property type="molecule type" value="Genomic_DNA"/>
</dbReference>
<gene>
    <name evidence="2" type="ORF">V5E97_24560</name>
</gene>
<dbReference type="AlphaFoldDB" id="A0AAU7C8R5"/>